<dbReference type="STRING" id="888741.HMPREF9098_1808"/>
<comment type="caution">
    <text evidence="1">The sequence shown here is derived from an EMBL/GenBank/DDBJ whole genome shotgun (WGS) entry which is preliminary data.</text>
</comment>
<proteinExistence type="predicted"/>
<dbReference type="EMBL" id="AEWV01000034">
    <property type="protein sequence ID" value="EGC16766.1"/>
    <property type="molecule type" value="Genomic_DNA"/>
</dbReference>
<organism evidence="1 2">
    <name type="scientific">Kingella denitrificans ATCC 33394</name>
    <dbReference type="NCBI Taxonomy" id="888741"/>
    <lineage>
        <taxon>Bacteria</taxon>
        <taxon>Pseudomonadati</taxon>
        <taxon>Pseudomonadota</taxon>
        <taxon>Betaproteobacteria</taxon>
        <taxon>Neisseriales</taxon>
        <taxon>Neisseriaceae</taxon>
        <taxon>Kingella</taxon>
    </lineage>
</organism>
<dbReference type="AlphaFoldDB" id="F0F123"/>
<evidence type="ECO:0000313" key="1">
    <source>
        <dbReference type="EMBL" id="EGC16766.1"/>
    </source>
</evidence>
<name>F0F123_9NEIS</name>
<evidence type="ECO:0000313" key="2">
    <source>
        <dbReference type="Proteomes" id="UP000004088"/>
    </source>
</evidence>
<accession>F0F123</accession>
<reference evidence="1 2" key="1">
    <citation type="submission" date="2011-01" db="EMBL/GenBank/DDBJ databases">
        <authorList>
            <person name="Muzny D."/>
            <person name="Qin X."/>
            <person name="Deng J."/>
            <person name="Jiang H."/>
            <person name="Liu Y."/>
            <person name="Qu J."/>
            <person name="Song X.-Z."/>
            <person name="Zhang L."/>
            <person name="Thornton R."/>
            <person name="Coyle M."/>
            <person name="Francisco L."/>
            <person name="Jackson L."/>
            <person name="Javaid M."/>
            <person name="Korchina V."/>
            <person name="Kovar C."/>
            <person name="Mata R."/>
            <person name="Mathew T."/>
            <person name="Ngo R."/>
            <person name="Nguyen L."/>
            <person name="Nguyen N."/>
            <person name="Okwuonu G."/>
            <person name="Ongeri F."/>
            <person name="Pham C."/>
            <person name="Simmons D."/>
            <person name="Wilczek-Boney K."/>
            <person name="Hale W."/>
            <person name="Jakkamsetti A."/>
            <person name="Pham P."/>
            <person name="Ruth R."/>
            <person name="San Lucas F."/>
            <person name="Warren J."/>
            <person name="Zhang J."/>
            <person name="Zhao Z."/>
            <person name="Zhou C."/>
            <person name="Zhu D."/>
            <person name="Lee S."/>
            <person name="Bess C."/>
            <person name="Blankenburg K."/>
            <person name="Forbes L."/>
            <person name="Fu Q."/>
            <person name="Gubbala S."/>
            <person name="Hirani K."/>
            <person name="Jayaseelan J.C."/>
            <person name="Lara F."/>
            <person name="Munidasa M."/>
            <person name="Palculict T."/>
            <person name="Patil S."/>
            <person name="Pu L.-L."/>
            <person name="Saada N."/>
            <person name="Tang L."/>
            <person name="Weissenberger G."/>
            <person name="Zhu Y."/>
            <person name="Hemphill L."/>
            <person name="Shang Y."/>
            <person name="Youmans B."/>
            <person name="Ayvaz T."/>
            <person name="Ross M."/>
            <person name="Santibanez J."/>
            <person name="Aqrawi P."/>
            <person name="Gross S."/>
            <person name="Joshi V."/>
            <person name="Fowler G."/>
            <person name="Nazareth L."/>
            <person name="Reid J."/>
            <person name="Worley K."/>
            <person name="Petrosino J."/>
            <person name="Highlander S."/>
            <person name="Gibbs R."/>
        </authorList>
    </citation>
    <scope>NUCLEOTIDE SEQUENCE [LARGE SCALE GENOMIC DNA]</scope>
    <source>
        <strain evidence="1 2">ATCC 33394</strain>
    </source>
</reference>
<gene>
    <name evidence="1" type="ORF">HMPREF9098_1808</name>
</gene>
<dbReference type="Proteomes" id="UP000004088">
    <property type="component" value="Unassembled WGS sequence"/>
</dbReference>
<keyword evidence="2" id="KW-1185">Reference proteome</keyword>
<sequence length="79" mass="9002">MKVDIKINGHSYKIDMASTIIYDVVISTDQVKLQQTANEPGLQKQEGLFTVENVRINTLLIKPKVPRTKQPKQVSTHKR</sequence>
<dbReference type="HOGENOM" id="CLU_2601349_0_0_4"/>
<protein>
    <submittedName>
        <fullName evidence="1">Uncharacterized protein</fullName>
    </submittedName>
</protein>